<sequence length="288" mass="31148">MASSGSGYDLSSSTFSPDGRIFQVEYASKAVEQHAGLMMGMKCKDGVVLCVQKPLVQKLLVPTFSQRIYTIGSNMGMAVTGFQPDARQLIHRGREETADYVDTYGSDCPPSVLADRLATYVHYFTLHGSLRPFGAVGLVAGYDTATKTFSLNQVEPSGTSKTYYAAAAGKGQQAAKTELEKLVGGNSGASGASASGTTTSTETTTAELSCEEALKQLVRIVWLLHDPNKEKAFELEVSWITGTEGKHSGVPKETLDAATKWAKEQLEEEEEDDDEEDDDEEEEEAMEE</sequence>
<gene>
    <name evidence="9" type="ORF">GOCE00092_LOCUS7935</name>
</gene>
<keyword evidence="3 5" id="KW-0647">Proteasome</keyword>
<evidence type="ECO:0000256" key="4">
    <source>
        <dbReference type="ARBA" id="ARBA00023242"/>
    </source>
</evidence>
<dbReference type="PROSITE" id="PS51475">
    <property type="entry name" value="PROTEASOME_ALPHA_2"/>
    <property type="match status" value="1"/>
</dbReference>
<dbReference type="EMBL" id="HBGK01015579">
    <property type="protein sequence ID" value="CAD9279026.1"/>
    <property type="molecule type" value="Transcribed_RNA"/>
</dbReference>
<dbReference type="InterPro" id="IPR000426">
    <property type="entry name" value="Proteasome_asu_N"/>
</dbReference>
<evidence type="ECO:0000259" key="8">
    <source>
        <dbReference type="PROSITE" id="PS00388"/>
    </source>
</evidence>
<keyword evidence="4 6" id="KW-0539">Nucleus</keyword>
<comment type="function">
    <text evidence="1">The proteasome is a multicatalytic proteinase complex which is characterized by its ability to cleave peptides with Arg, Phe, Tyr, Leu, and Glu adjacent to the leaving group at neutral or slightly basic pH. The proteasome has an ATP-dependent proteolytic activity.</text>
</comment>
<keyword evidence="2 6" id="KW-0963">Cytoplasm</keyword>
<accession>A0A7S1UUQ0</accession>
<dbReference type="AlphaFoldDB" id="A0A7S1UUQ0"/>
<dbReference type="PANTHER" id="PTHR11599">
    <property type="entry name" value="PROTEASOME SUBUNIT ALPHA/BETA"/>
    <property type="match status" value="1"/>
</dbReference>
<dbReference type="Gene3D" id="3.60.20.10">
    <property type="entry name" value="Glutamine Phosphoribosylpyrophosphate, subunit 1, domain 1"/>
    <property type="match status" value="1"/>
</dbReference>
<comment type="subcellular location">
    <subcellularLocation>
        <location evidence="6">Cytoplasm</location>
    </subcellularLocation>
    <subcellularLocation>
        <location evidence="6">Nucleus</location>
    </subcellularLocation>
</comment>
<evidence type="ECO:0000256" key="3">
    <source>
        <dbReference type="ARBA" id="ARBA00022942"/>
    </source>
</evidence>
<dbReference type="SMART" id="SM00948">
    <property type="entry name" value="Proteasome_A_N"/>
    <property type="match status" value="2"/>
</dbReference>
<dbReference type="GO" id="GO:0019773">
    <property type="term" value="C:proteasome core complex, alpha-subunit complex"/>
    <property type="evidence" value="ECO:0007669"/>
    <property type="project" value="UniProtKB-UniRule"/>
</dbReference>
<evidence type="ECO:0000256" key="2">
    <source>
        <dbReference type="ARBA" id="ARBA00022490"/>
    </source>
</evidence>
<dbReference type="InterPro" id="IPR001353">
    <property type="entry name" value="Proteasome_sua/b"/>
</dbReference>
<feature type="domain" description="Proteasome alpha-type subunits" evidence="8">
    <location>
        <begin position="8"/>
        <end position="30"/>
    </location>
</feature>
<dbReference type="Pfam" id="PF10584">
    <property type="entry name" value="Proteasome_A_N"/>
    <property type="match status" value="1"/>
</dbReference>
<dbReference type="InterPro" id="IPR050115">
    <property type="entry name" value="Proteasome_alpha"/>
</dbReference>
<comment type="subunit">
    <text evidence="6">The 26S proteasome consists of a 20S proteasome core and two 19S regulatory subunits.</text>
</comment>
<evidence type="ECO:0000256" key="1">
    <source>
        <dbReference type="ARBA" id="ARBA00002000"/>
    </source>
</evidence>
<protein>
    <recommendedName>
        <fullName evidence="6">Proteasome subunit alpha type</fullName>
    </recommendedName>
</protein>
<dbReference type="GO" id="GO:0005737">
    <property type="term" value="C:cytoplasm"/>
    <property type="evidence" value="ECO:0007669"/>
    <property type="project" value="UniProtKB-SubCell"/>
</dbReference>
<evidence type="ECO:0000256" key="7">
    <source>
        <dbReference type="SAM" id="MobiDB-lite"/>
    </source>
</evidence>
<organism evidence="9">
    <name type="scientific">Grammatophora oceanica</name>
    <dbReference type="NCBI Taxonomy" id="210454"/>
    <lineage>
        <taxon>Eukaryota</taxon>
        <taxon>Sar</taxon>
        <taxon>Stramenopiles</taxon>
        <taxon>Ochrophyta</taxon>
        <taxon>Bacillariophyta</taxon>
        <taxon>Fragilariophyceae</taxon>
        <taxon>Fragilariophycidae</taxon>
        <taxon>Rhabdonematales</taxon>
        <taxon>Grammatophoraceae</taxon>
        <taxon>Grammatophora</taxon>
    </lineage>
</organism>
<dbReference type="InterPro" id="IPR029055">
    <property type="entry name" value="Ntn_hydrolases_N"/>
</dbReference>
<dbReference type="GO" id="GO:0006511">
    <property type="term" value="P:ubiquitin-dependent protein catabolic process"/>
    <property type="evidence" value="ECO:0007669"/>
    <property type="project" value="InterPro"/>
</dbReference>
<feature type="compositionally biased region" description="Acidic residues" evidence="7">
    <location>
        <begin position="266"/>
        <end position="288"/>
    </location>
</feature>
<dbReference type="SUPFAM" id="SSF56235">
    <property type="entry name" value="N-terminal nucleophile aminohydrolases (Ntn hydrolases)"/>
    <property type="match status" value="1"/>
</dbReference>
<dbReference type="InterPro" id="IPR023332">
    <property type="entry name" value="Proteasome_alpha-type"/>
</dbReference>
<evidence type="ECO:0000256" key="6">
    <source>
        <dbReference type="RuleBase" id="RU000551"/>
    </source>
</evidence>
<dbReference type="Pfam" id="PF00227">
    <property type="entry name" value="Proteasome"/>
    <property type="match status" value="1"/>
</dbReference>
<dbReference type="GO" id="GO:0005634">
    <property type="term" value="C:nucleus"/>
    <property type="evidence" value="ECO:0007669"/>
    <property type="project" value="UniProtKB-SubCell"/>
</dbReference>
<name>A0A7S1UUQ0_9STRA</name>
<evidence type="ECO:0000313" key="9">
    <source>
        <dbReference type="EMBL" id="CAD9279026.1"/>
    </source>
</evidence>
<feature type="region of interest" description="Disordered" evidence="7">
    <location>
        <begin position="244"/>
        <end position="288"/>
    </location>
</feature>
<dbReference type="FunFam" id="3.60.20.10:FF:000007">
    <property type="entry name" value="Proteasome subunit alpha type"/>
    <property type="match status" value="1"/>
</dbReference>
<feature type="region of interest" description="Disordered" evidence="7">
    <location>
        <begin position="183"/>
        <end position="205"/>
    </location>
</feature>
<evidence type="ECO:0000256" key="5">
    <source>
        <dbReference type="PROSITE-ProRule" id="PRU00808"/>
    </source>
</evidence>
<reference evidence="9" key="1">
    <citation type="submission" date="2021-01" db="EMBL/GenBank/DDBJ databases">
        <authorList>
            <person name="Corre E."/>
            <person name="Pelletier E."/>
            <person name="Niang G."/>
            <person name="Scheremetjew M."/>
            <person name="Finn R."/>
            <person name="Kale V."/>
            <person name="Holt S."/>
            <person name="Cochrane G."/>
            <person name="Meng A."/>
            <person name="Brown T."/>
            <person name="Cohen L."/>
        </authorList>
    </citation>
    <scope>NUCLEOTIDE SEQUENCE</scope>
    <source>
        <strain evidence="9">CCMP 410</strain>
    </source>
</reference>
<proteinExistence type="inferred from homology"/>
<dbReference type="PROSITE" id="PS00388">
    <property type="entry name" value="PROTEASOME_ALPHA_1"/>
    <property type="match status" value="1"/>
</dbReference>
<feature type="compositionally biased region" description="Low complexity" evidence="7">
    <location>
        <begin position="189"/>
        <end position="205"/>
    </location>
</feature>
<comment type="similarity">
    <text evidence="5 6">Belongs to the peptidase T1A family.</text>
</comment>